<dbReference type="InterPro" id="IPR006311">
    <property type="entry name" value="TAT_signal"/>
</dbReference>
<dbReference type="Gene3D" id="3.40.190.10">
    <property type="entry name" value="Periplasmic binding protein-like II"/>
    <property type="match status" value="2"/>
</dbReference>
<sequence length="342" mass="36903">MSLSLTRRALLAGAATLAAPGIARAQRGRAASVTAAIYPGAWEEAFRETVAPALKRAQNVELEMQPLFAVDQIAKFAASRGVPPFDCFVLDPGPRITGIERGMYERFDATRLANRTALPGLLADEWGVGCAAQVVGIAYNPKKVPKPSGYADLFKDPWVSRLGITGFGTTFGTVSLIEIAKVFGGSETNIEPALAELKKVLPRIAAVGAPAAMPGLFQQGQCDVMYTNTQTVTTLRDRGVDIEFAVPETGATAFFTTLHIAKGSENIDAAYKYIDTVVSKGVQEALQKPPYNFVPVNKEVALGAGLPMRSLDEMARFVTHDWAKINPLRGAWIERFNREMAK</sequence>
<dbReference type="SUPFAM" id="SSF53850">
    <property type="entry name" value="Periplasmic binding protein-like II"/>
    <property type="match status" value="1"/>
</dbReference>
<reference evidence="3" key="1">
    <citation type="submission" date="2021-10" db="EMBL/GenBank/DDBJ databases">
        <title>Roseicella aerolatum sp. nov., isolated from aerosols of e-waste dismantling site.</title>
        <authorList>
            <person name="Qin T."/>
        </authorList>
    </citation>
    <scope>NUCLEOTIDE SEQUENCE</scope>
    <source>
        <strain evidence="3">GB24</strain>
    </source>
</reference>
<comment type="caution">
    <text evidence="3">The sequence shown here is derived from an EMBL/GenBank/DDBJ whole genome shotgun (WGS) entry which is preliminary data.</text>
</comment>
<dbReference type="RefSeq" id="WP_226607726.1">
    <property type="nucleotide sequence ID" value="NZ_JAJAQI010000012.1"/>
</dbReference>
<dbReference type="PANTHER" id="PTHR30006">
    <property type="entry name" value="THIAMINE-BINDING PERIPLASMIC PROTEIN-RELATED"/>
    <property type="match status" value="1"/>
</dbReference>
<dbReference type="GO" id="GO:0015888">
    <property type="term" value="P:thiamine transport"/>
    <property type="evidence" value="ECO:0007669"/>
    <property type="project" value="TreeGrafter"/>
</dbReference>
<evidence type="ECO:0000256" key="1">
    <source>
        <dbReference type="ARBA" id="ARBA00022729"/>
    </source>
</evidence>
<evidence type="ECO:0000313" key="3">
    <source>
        <dbReference type="EMBL" id="MCB4822042.1"/>
    </source>
</evidence>
<dbReference type="Pfam" id="PF13416">
    <property type="entry name" value="SBP_bac_8"/>
    <property type="match status" value="1"/>
</dbReference>
<evidence type="ECO:0000256" key="2">
    <source>
        <dbReference type="SAM" id="SignalP"/>
    </source>
</evidence>
<dbReference type="GO" id="GO:0030976">
    <property type="term" value="F:thiamine pyrophosphate binding"/>
    <property type="evidence" value="ECO:0007669"/>
    <property type="project" value="TreeGrafter"/>
</dbReference>
<dbReference type="EMBL" id="JAJAQI010000012">
    <property type="protein sequence ID" value="MCB4822042.1"/>
    <property type="molecule type" value="Genomic_DNA"/>
</dbReference>
<dbReference type="GO" id="GO:0030975">
    <property type="term" value="F:thiamine binding"/>
    <property type="evidence" value="ECO:0007669"/>
    <property type="project" value="TreeGrafter"/>
</dbReference>
<evidence type="ECO:0000313" key="4">
    <source>
        <dbReference type="Proteomes" id="UP001139311"/>
    </source>
</evidence>
<dbReference type="PROSITE" id="PS51318">
    <property type="entry name" value="TAT"/>
    <property type="match status" value="1"/>
</dbReference>
<dbReference type="InterPro" id="IPR006059">
    <property type="entry name" value="SBP"/>
</dbReference>
<name>A0A9X1ICK1_9PROT</name>
<dbReference type="PANTHER" id="PTHR30006:SF2">
    <property type="entry name" value="ABC TRANSPORTER SUBSTRATE-BINDING PROTEIN"/>
    <property type="match status" value="1"/>
</dbReference>
<dbReference type="AlphaFoldDB" id="A0A9X1ICK1"/>
<dbReference type="Proteomes" id="UP001139311">
    <property type="component" value="Unassembled WGS sequence"/>
</dbReference>
<accession>A0A9X1ICK1</accession>
<feature type="chain" id="PRO_5040964130" evidence="2">
    <location>
        <begin position="26"/>
        <end position="342"/>
    </location>
</feature>
<keyword evidence="4" id="KW-1185">Reference proteome</keyword>
<protein>
    <submittedName>
        <fullName evidence="3">Extracellular solute-binding protein</fullName>
    </submittedName>
</protein>
<organism evidence="3 4">
    <name type="scientific">Roseicella aerolata</name>
    <dbReference type="NCBI Taxonomy" id="2883479"/>
    <lineage>
        <taxon>Bacteria</taxon>
        <taxon>Pseudomonadati</taxon>
        <taxon>Pseudomonadota</taxon>
        <taxon>Alphaproteobacteria</taxon>
        <taxon>Acetobacterales</taxon>
        <taxon>Roseomonadaceae</taxon>
        <taxon>Roseicella</taxon>
    </lineage>
</organism>
<gene>
    <name evidence="3" type="ORF">LHA35_09890</name>
</gene>
<feature type="signal peptide" evidence="2">
    <location>
        <begin position="1"/>
        <end position="25"/>
    </location>
</feature>
<dbReference type="GO" id="GO:0030288">
    <property type="term" value="C:outer membrane-bounded periplasmic space"/>
    <property type="evidence" value="ECO:0007669"/>
    <property type="project" value="TreeGrafter"/>
</dbReference>
<keyword evidence="1 2" id="KW-0732">Signal</keyword>
<proteinExistence type="predicted"/>